<gene>
    <name evidence="2" type="ORF">GCM10025868_25060</name>
</gene>
<dbReference type="Proteomes" id="UP001157017">
    <property type="component" value="Unassembled WGS sequence"/>
</dbReference>
<feature type="region of interest" description="Disordered" evidence="1">
    <location>
        <begin position="62"/>
        <end position="96"/>
    </location>
</feature>
<evidence type="ECO:0000313" key="3">
    <source>
        <dbReference type="Proteomes" id="UP001157017"/>
    </source>
</evidence>
<protein>
    <submittedName>
        <fullName evidence="2">Uncharacterized protein</fullName>
    </submittedName>
</protein>
<feature type="compositionally biased region" description="Basic residues" evidence="1">
    <location>
        <begin position="116"/>
        <end position="127"/>
    </location>
</feature>
<feature type="compositionally biased region" description="Basic and acidic residues" evidence="1">
    <location>
        <begin position="62"/>
        <end position="74"/>
    </location>
</feature>
<reference evidence="3" key="1">
    <citation type="journal article" date="2019" name="Int. J. Syst. Evol. Microbiol.">
        <title>The Global Catalogue of Microorganisms (GCM) 10K type strain sequencing project: providing services to taxonomists for standard genome sequencing and annotation.</title>
        <authorList>
            <consortium name="The Broad Institute Genomics Platform"/>
            <consortium name="The Broad Institute Genome Sequencing Center for Infectious Disease"/>
            <person name="Wu L."/>
            <person name="Ma J."/>
        </authorList>
    </citation>
    <scope>NUCLEOTIDE SEQUENCE [LARGE SCALE GENOMIC DNA]</scope>
    <source>
        <strain evidence="3">NBRC 108730</strain>
    </source>
</reference>
<feature type="region of interest" description="Disordered" evidence="1">
    <location>
        <begin position="108"/>
        <end position="127"/>
    </location>
</feature>
<accession>A0ABQ6JI86</accession>
<dbReference type="EMBL" id="BSUZ01000001">
    <property type="protein sequence ID" value="GMA87256.1"/>
    <property type="molecule type" value="Genomic_DNA"/>
</dbReference>
<evidence type="ECO:0000256" key="1">
    <source>
        <dbReference type="SAM" id="MobiDB-lite"/>
    </source>
</evidence>
<feature type="region of interest" description="Disordered" evidence="1">
    <location>
        <begin position="1"/>
        <end position="42"/>
    </location>
</feature>
<evidence type="ECO:0000313" key="2">
    <source>
        <dbReference type="EMBL" id="GMA87256.1"/>
    </source>
</evidence>
<name>A0ABQ6JI86_9ACTN</name>
<feature type="compositionally biased region" description="Polar residues" evidence="1">
    <location>
        <begin position="1"/>
        <end position="12"/>
    </location>
</feature>
<organism evidence="2 3">
    <name type="scientific">Angustibacter aerolatus</name>
    <dbReference type="NCBI Taxonomy" id="1162965"/>
    <lineage>
        <taxon>Bacteria</taxon>
        <taxon>Bacillati</taxon>
        <taxon>Actinomycetota</taxon>
        <taxon>Actinomycetes</taxon>
        <taxon>Kineosporiales</taxon>
        <taxon>Kineosporiaceae</taxon>
    </lineage>
</organism>
<sequence>MSARTTSRSTSGPEPAACERTSDRCSLGPPLGRDVRRGEGAEAGRHAVVRLDVVGERLDHRPAAGHLGERRGVDAHPGPVARDRDDVVRPEGPVPTTTWRVVGSVLVMPSSAPPGRRARGCRRHLSV</sequence>
<comment type="caution">
    <text evidence="2">The sequence shown here is derived from an EMBL/GenBank/DDBJ whole genome shotgun (WGS) entry which is preliminary data.</text>
</comment>
<feature type="compositionally biased region" description="Basic and acidic residues" evidence="1">
    <location>
        <begin position="33"/>
        <end position="42"/>
    </location>
</feature>
<keyword evidence="3" id="KW-1185">Reference proteome</keyword>
<proteinExistence type="predicted"/>